<evidence type="ECO:0000256" key="5">
    <source>
        <dbReference type="ARBA" id="ARBA00022898"/>
    </source>
</evidence>
<comment type="function">
    <text evidence="6">Catalyzes the reversible interconversion of serine and glycine with tetrahydrofolate (THF) serving as the one-carbon carrier. This reaction serves as the major source of one-carbon groups required for the biosynthesis of purines, thymidylate, methionine, and other important biomolecules. Also exhibits THF-independent aldolase activity toward beta-hydroxyamino acids, producing glycine and aldehydes, via a retro-aldol mechanism.</text>
</comment>
<feature type="domain" description="Serine hydroxymethyltransferase-like" evidence="7">
    <location>
        <begin position="166"/>
        <end position="438"/>
    </location>
</feature>
<evidence type="ECO:0000256" key="2">
    <source>
        <dbReference type="ARBA" id="ARBA00006376"/>
    </source>
</evidence>
<organism evidence="8 9">
    <name type="scientific">Mycobacteroides saopaulense</name>
    <dbReference type="NCBI Taxonomy" id="1578165"/>
    <lineage>
        <taxon>Bacteria</taxon>
        <taxon>Bacillati</taxon>
        <taxon>Actinomycetota</taxon>
        <taxon>Actinomycetes</taxon>
        <taxon>Mycobacteriales</taxon>
        <taxon>Mycobacteriaceae</taxon>
        <taxon>Mycobacteroides</taxon>
    </lineage>
</organism>
<dbReference type="RefSeq" id="WP_070913379.1">
    <property type="nucleotide sequence ID" value="NZ_MLIC01000009.1"/>
</dbReference>
<comment type="pathway">
    <text evidence="6">Amino-acid biosynthesis; glycine biosynthesis; glycine from L-serine: step 1/1.</text>
</comment>
<keyword evidence="5 6" id="KW-0663">Pyridoxal phosphate</keyword>
<comment type="cofactor">
    <cofactor evidence="1 6">
        <name>pyridoxal 5'-phosphate</name>
        <dbReference type="ChEBI" id="CHEBI:597326"/>
    </cofactor>
</comment>
<dbReference type="Pfam" id="PF00464">
    <property type="entry name" value="SHMT"/>
    <property type="match status" value="2"/>
</dbReference>
<comment type="caution">
    <text evidence="6">Lacks conserved residue(s) required for the propagation of feature annotation.</text>
</comment>
<dbReference type="PANTHER" id="PTHR11680:SF35">
    <property type="entry name" value="SERINE HYDROXYMETHYLTRANSFERASE 1"/>
    <property type="match status" value="1"/>
</dbReference>
<feature type="binding site" evidence="6">
    <location>
        <begin position="178"/>
        <end position="180"/>
    </location>
    <ligand>
        <name>(6S)-5,6,7,8-tetrahydrofolate</name>
        <dbReference type="ChEBI" id="CHEBI:57453"/>
    </ligand>
</feature>
<comment type="similarity">
    <text evidence="2 6">Belongs to the SHMT family.</text>
</comment>
<evidence type="ECO:0000313" key="8">
    <source>
        <dbReference type="EMBL" id="OHU13084.1"/>
    </source>
</evidence>
<evidence type="ECO:0000256" key="1">
    <source>
        <dbReference type="ARBA" id="ARBA00001933"/>
    </source>
</evidence>
<comment type="caution">
    <text evidence="8">The sequence shown here is derived from an EMBL/GenBank/DDBJ whole genome shotgun (WGS) entry which is preliminary data.</text>
</comment>
<reference evidence="8 9" key="1">
    <citation type="submission" date="2016-10" db="EMBL/GenBank/DDBJ databases">
        <title>Evaluation of Human, Animal and Environmental Mycobacterium chelonae Isolates by Core Genome Phylogenomic Analysis, Targeted Gene Comparison, and Anti-microbial Susceptibility Patterns: A Tale of Mistaken Identities.</title>
        <authorList>
            <person name="Fogelson S.B."/>
            <person name="Camus A.C."/>
            <person name="Lorenz W."/>
            <person name="Vasireddy R."/>
            <person name="Vasireddy S."/>
            <person name="Smith T."/>
            <person name="Brown-Elliott B.A."/>
            <person name="Wallace R.J.Jr."/>
            <person name="Hasan N.A."/>
            <person name="Reischl U."/>
            <person name="Sanchez S."/>
        </authorList>
    </citation>
    <scope>NUCLEOTIDE SEQUENCE [LARGE SCALE GENOMIC DNA]</scope>
    <source>
        <strain evidence="8 9">8528</strain>
    </source>
</reference>
<keyword evidence="9" id="KW-1185">Reference proteome</keyword>
<dbReference type="InterPro" id="IPR039429">
    <property type="entry name" value="SHMT-like_dom"/>
</dbReference>
<dbReference type="CDD" id="cd00378">
    <property type="entry name" value="SHMT"/>
    <property type="match status" value="1"/>
</dbReference>
<dbReference type="InterPro" id="IPR019798">
    <property type="entry name" value="Ser_HO-MeTrfase_PLP_BS"/>
</dbReference>
<protein>
    <recommendedName>
        <fullName evidence="6">Serine hydroxymethyltransferase</fullName>
        <shortName evidence="6">SHMT</shortName>
        <shortName evidence="6">Serine methylase</shortName>
        <ecNumber evidence="6">2.1.2.1</ecNumber>
    </recommendedName>
</protein>
<evidence type="ECO:0000256" key="6">
    <source>
        <dbReference type="HAMAP-Rule" id="MF_00051"/>
    </source>
</evidence>
<dbReference type="PIRSF" id="PIRSF000412">
    <property type="entry name" value="SHMT"/>
    <property type="match status" value="1"/>
</dbReference>
<dbReference type="InterPro" id="IPR015424">
    <property type="entry name" value="PyrdxlP-dep_Trfase"/>
</dbReference>
<feature type="binding site" evidence="6">
    <location>
        <position position="174"/>
    </location>
    <ligand>
        <name>(6S)-5,6,7,8-tetrahydrofolate</name>
        <dbReference type="ChEBI" id="CHEBI:57453"/>
    </ligand>
</feature>
<comment type="subcellular location">
    <subcellularLocation>
        <location evidence="6">Cytoplasm</location>
    </subcellularLocation>
</comment>
<keyword evidence="4 6" id="KW-0808">Transferase</keyword>
<feature type="binding site" evidence="6">
    <location>
        <position position="301"/>
    </location>
    <ligand>
        <name>(6S)-5,6,7,8-tetrahydrofolate</name>
        <dbReference type="ChEBI" id="CHEBI:57453"/>
    </ligand>
</feature>
<dbReference type="EC" id="2.1.2.1" evidence="6"/>
<comment type="subunit">
    <text evidence="6">Homodimer.</text>
</comment>
<dbReference type="Gene3D" id="3.40.640.10">
    <property type="entry name" value="Type I PLP-dependent aspartate aminotransferase-like (Major domain)"/>
    <property type="match status" value="1"/>
</dbReference>
<dbReference type="InterPro" id="IPR015422">
    <property type="entry name" value="PyrdxlP-dep_Trfase_small"/>
</dbReference>
<keyword evidence="6" id="KW-0028">Amino-acid biosynthesis</keyword>
<evidence type="ECO:0000313" key="9">
    <source>
        <dbReference type="Proteomes" id="UP000179621"/>
    </source>
</evidence>
<gene>
    <name evidence="6" type="primary">glyA</name>
    <name evidence="8" type="ORF">BKG73_05625</name>
</gene>
<dbReference type="SUPFAM" id="SSF53383">
    <property type="entry name" value="PLP-dependent transferases"/>
    <property type="match status" value="1"/>
</dbReference>
<evidence type="ECO:0000256" key="4">
    <source>
        <dbReference type="ARBA" id="ARBA00022679"/>
    </source>
</evidence>
<dbReference type="InterPro" id="IPR015421">
    <property type="entry name" value="PyrdxlP-dep_Trfase_major"/>
</dbReference>
<dbReference type="HAMAP" id="MF_00051">
    <property type="entry name" value="SHMT"/>
    <property type="match status" value="1"/>
</dbReference>
<dbReference type="InterPro" id="IPR001085">
    <property type="entry name" value="Ser_HO-MeTrfase"/>
</dbReference>
<comment type="pathway">
    <text evidence="6">One-carbon metabolism; tetrahydrofolate interconversion.</text>
</comment>
<accession>A0ABX3C3L3</accession>
<dbReference type="NCBIfam" id="NF000586">
    <property type="entry name" value="PRK00011.1"/>
    <property type="match status" value="1"/>
</dbReference>
<feature type="domain" description="Serine hydroxymethyltransferase-like" evidence="7">
    <location>
        <begin position="31"/>
        <end position="134"/>
    </location>
</feature>
<comment type="catalytic activity">
    <reaction evidence="6">
        <text>(6R)-5,10-methylene-5,6,7,8-tetrahydrofolate + glycine + H2O = (6S)-5,6,7,8-tetrahydrofolate + L-serine</text>
        <dbReference type="Rhea" id="RHEA:15481"/>
        <dbReference type="ChEBI" id="CHEBI:15377"/>
        <dbReference type="ChEBI" id="CHEBI:15636"/>
        <dbReference type="ChEBI" id="CHEBI:33384"/>
        <dbReference type="ChEBI" id="CHEBI:57305"/>
        <dbReference type="ChEBI" id="CHEBI:57453"/>
        <dbReference type="EC" id="2.1.2.1"/>
    </reaction>
</comment>
<dbReference type="PROSITE" id="PS00096">
    <property type="entry name" value="SHMT"/>
    <property type="match status" value="1"/>
</dbReference>
<keyword evidence="3 6" id="KW-0554">One-carbon metabolism</keyword>
<name>A0ABX3C3L3_9MYCO</name>
<evidence type="ECO:0000259" key="7">
    <source>
        <dbReference type="Pfam" id="PF00464"/>
    </source>
</evidence>
<dbReference type="EMBL" id="MLIH01000003">
    <property type="protein sequence ID" value="OHU13084.1"/>
    <property type="molecule type" value="Genomic_DNA"/>
</dbReference>
<feature type="site" description="Plays an important role in substrate specificity" evidence="6">
    <location>
        <position position="285"/>
    </location>
</feature>
<dbReference type="NCBIfam" id="NF010094">
    <property type="entry name" value="PRK13580.1"/>
    <property type="match status" value="1"/>
</dbReference>
<keyword evidence="6" id="KW-0963">Cytoplasm</keyword>
<feature type="modified residue" description="N6-(pyridoxal phosphate)lysine" evidence="6">
    <location>
        <position position="286"/>
    </location>
</feature>
<dbReference type="Proteomes" id="UP000179621">
    <property type="component" value="Unassembled WGS sequence"/>
</dbReference>
<evidence type="ECO:0000256" key="3">
    <source>
        <dbReference type="ARBA" id="ARBA00022563"/>
    </source>
</evidence>
<dbReference type="Gene3D" id="3.90.1150.10">
    <property type="entry name" value="Aspartate Aminotransferase, domain 1"/>
    <property type="match status" value="1"/>
</dbReference>
<sequence length="485" mass="51653">MTDTASADIAQGAQYAETASAAYRSALEVIETIEPRIADATRKELADQRDSLKLIASENYASPAVLLTMGTWLSDKYAEGTIGHRFYAGCQNIDTVEALAAEHARELFGAPYAYAQPHSGIDANLVAYWAILATRVEAPALAEKGVRNVNDLSETDWEELRHQYGNQRLMGMSLDAGGHLTHGFRPNISGKMFHQRSYGTDPQTGLLDYDALAAAAREFKPLVLVGGYSAYPRRVNFAKLREIADEVGATLFVDMAHFAGLVAGKVFTGDENPVPHAHITTTTTHKSLRGPRGGLVLATAEYSDAVDKGCPMVLGGPLSHVMAAKAVALAEARQPSFQAYAQRVADNAKALAEGFLKRGARLVTGGTDNHLVLLDVQSFGLTGRQAESALLDAGVVTNRNAIPADPNGAWYTSGIRFGTPALTSRGFGADEFDKVAELVVEVLTNTEADGSSKAKYTLADGVADRVKAASAELLAANPLYPGLTL</sequence>
<dbReference type="PANTHER" id="PTHR11680">
    <property type="entry name" value="SERINE HYDROXYMETHYLTRANSFERASE"/>
    <property type="match status" value="1"/>
</dbReference>
<proteinExistence type="inferred from homology"/>
<dbReference type="InterPro" id="IPR049943">
    <property type="entry name" value="Ser_HO-MeTrfase-like"/>
</dbReference>